<evidence type="ECO:0000256" key="2">
    <source>
        <dbReference type="ARBA" id="ARBA00004834"/>
    </source>
</evidence>
<dbReference type="CDD" id="cd18831">
    <property type="entry name" value="GH43_AnAbnA-like"/>
    <property type="match status" value="1"/>
</dbReference>
<evidence type="ECO:0000256" key="1">
    <source>
        <dbReference type="ARBA" id="ARBA00000375"/>
    </source>
</evidence>
<sequence length="312" mass="34146">MTILAALTGDIYVRDPAIAYNQDLGKYSIFSTREGVKIFTADELSGPWIRTGSVMPNCSKIELEGNCNCWAPDVAYLDGQWVMYYAVSSVGSQNSAVGVATSPSLQEGTWTEHGMIFNSSEDAELNWNAIDANIIEVNGNLIMSFGSYWGGMFQMPMSDIYTLNTLRLPGNHVAGGNDRPAEGGFVYKPQSSDWYYLFFSDGSTGNVDPTEMPEPLEEYKVLVGRAENATGPFVDKLGRALTKDLRYPTGSVVLASHDNVFAPGGQSLFLDPISGRDVMVYHYVPVDNITSDAVLGINYIDFTHGWPEVVHA</sequence>
<reference evidence="10 11" key="1">
    <citation type="journal article" date="2019" name="New Phytol.">
        <title>Comparative genomics reveals unique wood-decay strategies and fruiting body development in the Schizophyllaceae.</title>
        <authorList>
            <person name="Almasi E."/>
            <person name="Sahu N."/>
            <person name="Krizsan K."/>
            <person name="Balint B."/>
            <person name="Kovacs G.M."/>
            <person name="Kiss B."/>
            <person name="Cseklye J."/>
            <person name="Drula E."/>
            <person name="Henrissat B."/>
            <person name="Nagy I."/>
            <person name="Chovatia M."/>
            <person name="Adam C."/>
            <person name="LaButti K."/>
            <person name="Lipzen A."/>
            <person name="Riley R."/>
            <person name="Grigoriev I.V."/>
            <person name="Nagy L.G."/>
        </authorList>
    </citation>
    <scope>NUCLEOTIDE SEQUENCE [LARGE SCALE GENOMIC DNA]</scope>
    <source>
        <strain evidence="10 11">NL-1724</strain>
    </source>
</reference>
<evidence type="ECO:0000256" key="4">
    <source>
        <dbReference type="ARBA" id="ARBA00012586"/>
    </source>
</evidence>
<dbReference type="UniPathway" id="UPA00667"/>
<dbReference type="PANTHER" id="PTHR43301:SF3">
    <property type="entry name" value="ARABINAN ENDO-1,5-ALPHA-L-ARABINOSIDASE A-RELATED"/>
    <property type="match status" value="1"/>
</dbReference>
<feature type="active site" description="Proton acceptor" evidence="8">
    <location>
        <position position="15"/>
    </location>
</feature>
<evidence type="ECO:0000313" key="10">
    <source>
        <dbReference type="EMBL" id="TRM67901.1"/>
    </source>
</evidence>
<dbReference type="GO" id="GO:0031222">
    <property type="term" value="P:arabinan catabolic process"/>
    <property type="evidence" value="ECO:0007669"/>
    <property type="project" value="UniProtKB-UniPathway"/>
</dbReference>
<comment type="catalytic activity">
    <reaction evidence="1 7">
        <text>Endohydrolysis of (1-&gt;5)-alpha-arabinofuranosidic linkages in (1-&gt;5)-arabinans.</text>
        <dbReference type="EC" id="3.2.1.99"/>
    </reaction>
</comment>
<dbReference type="SUPFAM" id="SSF75005">
    <property type="entry name" value="Arabinanase/levansucrase/invertase"/>
    <property type="match status" value="1"/>
</dbReference>
<comment type="pathway">
    <text evidence="2 7">Glycan metabolism; L-arabinan degradation.</text>
</comment>
<dbReference type="Proteomes" id="UP000320762">
    <property type="component" value="Unassembled WGS sequence"/>
</dbReference>
<feature type="site" description="Important for catalytic activity, responsible for pKa modulation of the active site Glu and correct orientation of both the proton donor and substrate" evidence="9">
    <location>
        <position position="131"/>
    </location>
</feature>
<dbReference type="EMBL" id="VDMD01000002">
    <property type="protein sequence ID" value="TRM67901.1"/>
    <property type="molecule type" value="Genomic_DNA"/>
</dbReference>
<evidence type="ECO:0000256" key="8">
    <source>
        <dbReference type="PIRSR" id="PIRSR606710-1"/>
    </source>
</evidence>
<protein>
    <recommendedName>
        <fullName evidence="4 7">Arabinan endo-1,5-alpha-L-arabinosidase</fullName>
        <ecNumber evidence="4 7">3.2.1.99</ecNumber>
    </recommendedName>
</protein>
<dbReference type="PIRSF" id="PIRSF026534">
    <property type="entry name" value="Endo_alpha-L-arabinosidase"/>
    <property type="match status" value="1"/>
</dbReference>
<dbReference type="InterPro" id="IPR023296">
    <property type="entry name" value="Glyco_hydro_beta-prop_sf"/>
</dbReference>
<comment type="similarity">
    <text evidence="3 7">Belongs to the glycosyl hydrolase 43 family.</text>
</comment>
<organism evidence="10 11">
    <name type="scientific">Schizophyllum amplum</name>
    <dbReference type="NCBI Taxonomy" id="97359"/>
    <lineage>
        <taxon>Eukaryota</taxon>
        <taxon>Fungi</taxon>
        <taxon>Dikarya</taxon>
        <taxon>Basidiomycota</taxon>
        <taxon>Agaricomycotina</taxon>
        <taxon>Agaricomycetes</taxon>
        <taxon>Agaricomycetidae</taxon>
        <taxon>Agaricales</taxon>
        <taxon>Schizophyllaceae</taxon>
        <taxon>Schizophyllum</taxon>
    </lineage>
</organism>
<dbReference type="EC" id="3.2.1.99" evidence="4 7"/>
<name>A0A550CSY4_9AGAR</name>
<evidence type="ECO:0000313" key="11">
    <source>
        <dbReference type="Proteomes" id="UP000320762"/>
    </source>
</evidence>
<dbReference type="PANTHER" id="PTHR43301">
    <property type="entry name" value="ARABINAN ENDO-1,5-ALPHA-L-ARABINOSIDASE"/>
    <property type="match status" value="1"/>
</dbReference>
<keyword evidence="6 7" id="KW-0326">Glycosidase</keyword>
<dbReference type="InterPro" id="IPR016840">
    <property type="entry name" value="Glyco_hydro_43_endo_a_Ara-ase"/>
</dbReference>
<keyword evidence="11" id="KW-1185">Reference proteome</keyword>
<proteinExistence type="inferred from homology"/>
<evidence type="ECO:0000256" key="6">
    <source>
        <dbReference type="ARBA" id="ARBA00023295"/>
    </source>
</evidence>
<dbReference type="InterPro" id="IPR006710">
    <property type="entry name" value="Glyco_hydro_43"/>
</dbReference>
<dbReference type="InterPro" id="IPR050727">
    <property type="entry name" value="GH43_arabinanases"/>
</dbReference>
<dbReference type="GO" id="GO:0046558">
    <property type="term" value="F:arabinan endo-1,5-alpha-L-arabinosidase activity"/>
    <property type="evidence" value="ECO:0007669"/>
    <property type="project" value="UniProtKB-EC"/>
</dbReference>
<evidence type="ECO:0000256" key="5">
    <source>
        <dbReference type="ARBA" id="ARBA00022801"/>
    </source>
</evidence>
<accession>A0A550CSY4</accession>
<keyword evidence="5 7" id="KW-0378">Hydrolase</keyword>
<dbReference type="OrthoDB" id="195678at2759"/>
<dbReference type="AlphaFoldDB" id="A0A550CSY4"/>
<comment type="caution">
    <text evidence="10">The sequence shown here is derived from an EMBL/GenBank/DDBJ whole genome shotgun (WGS) entry which is preliminary data.</text>
</comment>
<evidence type="ECO:0000256" key="3">
    <source>
        <dbReference type="ARBA" id="ARBA00009865"/>
    </source>
</evidence>
<dbReference type="Pfam" id="PF04616">
    <property type="entry name" value="Glyco_hydro_43"/>
    <property type="match status" value="1"/>
</dbReference>
<dbReference type="Gene3D" id="2.115.10.20">
    <property type="entry name" value="Glycosyl hydrolase domain, family 43"/>
    <property type="match status" value="1"/>
</dbReference>
<evidence type="ECO:0000256" key="7">
    <source>
        <dbReference type="PIRNR" id="PIRNR026534"/>
    </source>
</evidence>
<dbReference type="STRING" id="97359.A0A550CSY4"/>
<evidence type="ECO:0000256" key="9">
    <source>
        <dbReference type="PIRSR" id="PIRSR606710-2"/>
    </source>
</evidence>
<gene>
    <name evidence="10" type="ORF">BD626DRAFT_601937</name>
</gene>
<feature type="active site" description="Proton donor" evidence="8">
    <location>
        <position position="182"/>
    </location>
</feature>